<comment type="caution">
    <text evidence="4">The sequence shown here is derived from an EMBL/GenBank/DDBJ whole genome shotgun (WGS) entry which is preliminary data.</text>
</comment>
<dbReference type="InterPro" id="IPR028349">
    <property type="entry name" value="PafC-like"/>
</dbReference>
<feature type="domain" description="WYL" evidence="1">
    <location>
        <begin position="141"/>
        <end position="208"/>
    </location>
</feature>
<dbReference type="Pfam" id="PF19187">
    <property type="entry name" value="HTH_PafC"/>
    <property type="match status" value="1"/>
</dbReference>
<evidence type="ECO:0000259" key="2">
    <source>
        <dbReference type="Pfam" id="PF19187"/>
    </source>
</evidence>
<dbReference type="PANTHER" id="PTHR34580">
    <property type="match status" value="1"/>
</dbReference>
<dbReference type="Pfam" id="PF13280">
    <property type="entry name" value="WYL"/>
    <property type="match status" value="1"/>
</dbReference>
<evidence type="ECO:0000259" key="1">
    <source>
        <dbReference type="Pfam" id="PF13280"/>
    </source>
</evidence>
<feature type="domain" description="PafC HTH" evidence="2">
    <location>
        <begin position="8"/>
        <end position="120"/>
    </location>
</feature>
<dbReference type="InterPro" id="IPR057727">
    <property type="entry name" value="WCX_dom"/>
</dbReference>
<evidence type="ECO:0000313" key="4">
    <source>
        <dbReference type="EMBL" id="KGA03769.1"/>
    </source>
</evidence>
<dbReference type="InterPro" id="IPR043839">
    <property type="entry name" value="PafC_HTH"/>
</dbReference>
<dbReference type="InterPro" id="IPR051534">
    <property type="entry name" value="CBASS_pafABC_assoc_protein"/>
</dbReference>
<dbReference type="PANTHER" id="PTHR34580:SF1">
    <property type="entry name" value="PROTEIN PAFC"/>
    <property type="match status" value="1"/>
</dbReference>
<accession>A0A094P312</accession>
<evidence type="ECO:0008006" key="5">
    <source>
        <dbReference type="Google" id="ProtNLM"/>
    </source>
</evidence>
<protein>
    <recommendedName>
        <fullName evidence="5">WYL domain-containing protein</fullName>
    </recommendedName>
</protein>
<evidence type="ECO:0000259" key="3">
    <source>
        <dbReference type="Pfam" id="PF25583"/>
    </source>
</evidence>
<feature type="domain" description="WCX" evidence="3">
    <location>
        <begin position="229"/>
        <end position="300"/>
    </location>
</feature>
<dbReference type="PROSITE" id="PS52050">
    <property type="entry name" value="WYL"/>
    <property type="match status" value="1"/>
</dbReference>
<reference evidence="4" key="1">
    <citation type="submission" date="2014-05" db="EMBL/GenBank/DDBJ databases">
        <title>Key roles for freshwater Actinobacteria revealed by deep metagenomic sequencing.</title>
        <authorList>
            <person name="Ghai R."/>
            <person name="Mizuno C.M."/>
            <person name="Picazo A."/>
            <person name="Camacho A."/>
            <person name="Rodriguez-Valera F."/>
        </authorList>
    </citation>
    <scope>NUCLEOTIDE SEQUENCE</scope>
</reference>
<name>A0A094P312_9ZZZZ</name>
<sequence>MSESALDRTARALDLVPYLLEHQGISIPELAAVFGTSEKQINDDLILIHMCGLPGYTPLELIEMYYEDGYVTVSDPQSLKKPRNMNRAEMTSLLVSLDLLKSTRSDAISEEIEALKLKLKGALAIENPFVVVNNSKGSQLIEGIESAIAHGKALKITYLSGSKDESTERLILPLELYQENEFAYVSAWCQSSEADRTFRLDRVVNLEVVENGAITKKLTNESLKDELASIELNVSKSARTFIEDNRGVIADVVDGGDFRVRLHPIDADWLSRTILGYGSEIEVVEPRELSDDIKARAKAIRALYPKS</sequence>
<gene>
    <name evidence="4" type="ORF">GM49_0300</name>
</gene>
<dbReference type="PIRSF" id="PIRSF016838">
    <property type="entry name" value="PafC"/>
    <property type="match status" value="1"/>
</dbReference>
<dbReference type="EMBL" id="JNSJ01000002">
    <property type="protein sequence ID" value="KGA03769.1"/>
    <property type="molecule type" value="Genomic_DNA"/>
</dbReference>
<dbReference type="Pfam" id="PF25583">
    <property type="entry name" value="WCX"/>
    <property type="match status" value="1"/>
</dbReference>
<dbReference type="AlphaFoldDB" id="A0A094P312"/>
<organism evidence="4">
    <name type="scientific">freshwater metagenome</name>
    <dbReference type="NCBI Taxonomy" id="449393"/>
    <lineage>
        <taxon>unclassified sequences</taxon>
        <taxon>metagenomes</taxon>
        <taxon>ecological metagenomes</taxon>
    </lineage>
</organism>
<proteinExistence type="predicted"/>
<dbReference type="InterPro" id="IPR026881">
    <property type="entry name" value="WYL_dom"/>
</dbReference>